<reference evidence="2 3" key="1">
    <citation type="submission" date="2023-10" db="EMBL/GenBank/DDBJ databases">
        <title>Noviherbaspirillum sp. CPCC 100848 genome assembly.</title>
        <authorList>
            <person name="Li X.Y."/>
            <person name="Fang X.M."/>
        </authorList>
    </citation>
    <scope>NUCLEOTIDE SEQUENCE [LARGE SCALE GENOMIC DNA]</scope>
    <source>
        <strain evidence="2 3">CPCC 100848</strain>
    </source>
</reference>
<dbReference type="EMBL" id="JAWIIV010000033">
    <property type="protein sequence ID" value="MEC4722639.1"/>
    <property type="molecule type" value="Genomic_DNA"/>
</dbReference>
<name>A0ABU6JHR9_9BURK</name>
<dbReference type="Proteomes" id="UP001352263">
    <property type="component" value="Unassembled WGS sequence"/>
</dbReference>
<evidence type="ECO:0000313" key="2">
    <source>
        <dbReference type="EMBL" id="MEC4722639.1"/>
    </source>
</evidence>
<dbReference type="InterPro" id="IPR003399">
    <property type="entry name" value="Mce/MlaD"/>
</dbReference>
<comment type="caution">
    <text evidence="2">The sequence shown here is derived from an EMBL/GenBank/DDBJ whole genome shotgun (WGS) entry which is preliminary data.</text>
</comment>
<proteinExistence type="predicted"/>
<keyword evidence="3" id="KW-1185">Reference proteome</keyword>
<organism evidence="2 3">
    <name type="scientific">Noviherbaspirillum album</name>
    <dbReference type="NCBI Taxonomy" id="3080276"/>
    <lineage>
        <taxon>Bacteria</taxon>
        <taxon>Pseudomonadati</taxon>
        <taxon>Pseudomonadota</taxon>
        <taxon>Betaproteobacteria</taxon>
        <taxon>Burkholderiales</taxon>
        <taxon>Oxalobacteraceae</taxon>
        <taxon>Noviherbaspirillum</taxon>
    </lineage>
</organism>
<gene>
    <name evidence="2" type="ORF">RY831_26075</name>
</gene>
<protein>
    <submittedName>
        <fullName evidence="2">MlaD family protein</fullName>
    </submittedName>
</protein>
<sequence>MENKSHALMAGLFTLLLLAGAILGGIWFNRDRVQWVPYQIATKLSIPGLNPQAAVRYRGLDIGKVDSIAFDPQVVGQILVSISVQPDAPITESTFATLGYQGVTGIAYVQLDDDGSRPVRLPSGPERIARIEMRPSLFDQLQTRGLAILEQTEEVAKRINGILTPENQEAIIGAVNNVSRAAVALEAIPARLQPTLDRLPAVTAQAQQTLGNVNRLSADAGELTRSLNGLVTGLQAPDGPITRFSSSMEQLGAVAGKIEFETLPLINDARASLRTLNRTLDNLNERPQSVLFGSSVIAPGPGESGFAAPPAPTQAQ</sequence>
<dbReference type="PANTHER" id="PTHR36698">
    <property type="entry name" value="BLL5892 PROTEIN"/>
    <property type="match status" value="1"/>
</dbReference>
<evidence type="ECO:0000259" key="1">
    <source>
        <dbReference type="Pfam" id="PF02470"/>
    </source>
</evidence>
<dbReference type="PANTHER" id="PTHR36698:SF2">
    <property type="entry name" value="MCE_MLAD DOMAIN-CONTAINING PROTEIN"/>
    <property type="match status" value="1"/>
</dbReference>
<evidence type="ECO:0000313" key="3">
    <source>
        <dbReference type="Proteomes" id="UP001352263"/>
    </source>
</evidence>
<feature type="domain" description="Mce/MlaD" evidence="1">
    <location>
        <begin position="47"/>
        <end position="112"/>
    </location>
</feature>
<dbReference type="RefSeq" id="WP_326509308.1">
    <property type="nucleotide sequence ID" value="NZ_JAWIIV010000033.1"/>
</dbReference>
<dbReference type="Pfam" id="PF02470">
    <property type="entry name" value="MlaD"/>
    <property type="match status" value="1"/>
</dbReference>
<accession>A0ABU6JHR9</accession>